<feature type="domain" description="Nucleoside transporter/FeoB GTPase Gate" evidence="2">
    <location>
        <begin position="277"/>
        <end position="379"/>
    </location>
</feature>
<feature type="transmembrane region" description="Helical" evidence="1">
    <location>
        <begin position="172"/>
        <end position="194"/>
    </location>
</feature>
<name>A0A161LCE5_9BACT</name>
<keyword evidence="1" id="KW-0472">Membrane</keyword>
<accession>A0A161LCE5</accession>
<dbReference type="Pfam" id="PF07670">
    <property type="entry name" value="Gate"/>
    <property type="match status" value="2"/>
</dbReference>
<gene>
    <name evidence="3" type="ORF">PJIAN_124</name>
</gene>
<protein>
    <submittedName>
        <fullName evidence="3">Spore maturation protein SpmA</fullName>
    </submittedName>
</protein>
<dbReference type="OrthoDB" id="9805623at2"/>
<dbReference type="GO" id="GO:0005886">
    <property type="term" value="C:plasma membrane"/>
    <property type="evidence" value="ECO:0007669"/>
    <property type="project" value="TreeGrafter"/>
</dbReference>
<reference evidence="4" key="1">
    <citation type="submission" date="2016-04" db="EMBL/GenBank/DDBJ databases">
        <title>Draft genome sequence of Paludibacter jiangxiensis strain NM7.</title>
        <authorList>
            <person name="Qiu Y."/>
            <person name="Matsuura N."/>
            <person name="Ohashi A."/>
            <person name="Tourlousse M.D."/>
            <person name="Sekiguchi Y."/>
        </authorList>
    </citation>
    <scope>NUCLEOTIDE SEQUENCE [LARGE SCALE GENOMIC DNA]</scope>
    <source>
        <strain evidence="4">NM7</strain>
    </source>
</reference>
<dbReference type="EMBL" id="BDCR01000001">
    <property type="protein sequence ID" value="GAT61445.1"/>
    <property type="molecule type" value="Genomic_DNA"/>
</dbReference>
<feature type="transmembrane region" description="Helical" evidence="1">
    <location>
        <begin position="236"/>
        <end position="256"/>
    </location>
</feature>
<proteinExistence type="predicted"/>
<keyword evidence="1" id="KW-0812">Transmembrane</keyword>
<feature type="transmembrane region" description="Helical" evidence="1">
    <location>
        <begin position="206"/>
        <end position="224"/>
    </location>
</feature>
<evidence type="ECO:0000259" key="2">
    <source>
        <dbReference type="Pfam" id="PF07670"/>
    </source>
</evidence>
<feature type="transmembrane region" description="Helical" evidence="1">
    <location>
        <begin position="139"/>
        <end position="160"/>
    </location>
</feature>
<dbReference type="InterPro" id="IPR011642">
    <property type="entry name" value="Gate_dom"/>
</dbReference>
<evidence type="ECO:0000313" key="4">
    <source>
        <dbReference type="Proteomes" id="UP000076586"/>
    </source>
</evidence>
<dbReference type="STRING" id="681398.PJIAN_124"/>
<dbReference type="AlphaFoldDB" id="A0A161LCE5"/>
<feature type="transmembrane region" description="Helical" evidence="1">
    <location>
        <begin position="387"/>
        <end position="409"/>
    </location>
</feature>
<dbReference type="Proteomes" id="UP000076586">
    <property type="component" value="Unassembled WGS sequence"/>
</dbReference>
<reference evidence="4" key="2">
    <citation type="journal article" date="2017" name="Genome Announc.">
        <title>Draft genome sequence of Paludibacter jiangxiensis NM7(T), a propionate-producing fermentative bacterium.</title>
        <authorList>
            <person name="Qiu Y.-L."/>
            <person name="Tourlousse D.M."/>
            <person name="Matsuura N."/>
            <person name="Ohashi A."/>
            <person name="Sekiguchi Y."/>
        </authorList>
    </citation>
    <scope>NUCLEOTIDE SEQUENCE [LARGE SCALE GENOMIC DNA]</scope>
    <source>
        <strain evidence="4">NM7</strain>
    </source>
</reference>
<feature type="transmembrane region" description="Helical" evidence="1">
    <location>
        <begin position="6"/>
        <end position="29"/>
    </location>
</feature>
<sequence length="410" mass="43847">MLNYIWIGFFLIAFLVATLQFIFTGDFVIFEKVVKSTFEMAKFSVMDIALPLAGVMTLWLGLMNIGEKAGAIRFVSRIVGPFFSKLYPEIPKGHPASGQLVMNYSANMLGLDNAATPIGLKAMQSLQELNPNKDTASNAQIMFLALNTAGLTLLPINIIAQRAILGAVNPADILVPVLIATYVSTLTAILYVGIRQRLNLLNRTVIGWLGAITFIIGLIVFGFSRLDSQQMSVASSITGNSLLLLIIATFLIGGLVRKVNVYEAFIEGAKQGFETAVKTIPYLVGMLVAIGAFRASGAMDMIINGIASLFHLMGLNTDFVAALPNAFMKPLSGSGAKALMVETMKTYGPDSFAGHLSCIFQGAADTTFYIVALYFGSVGVTKTRYAISAGLIADLAGAIAAIIVAYLFFA</sequence>
<comment type="caution">
    <text evidence="3">The sequence shown here is derived from an EMBL/GenBank/DDBJ whole genome shotgun (WGS) entry which is preliminary data.</text>
</comment>
<feature type="transmembrane region" description="Helical" evidence="1">
    <location>
        <begin position="276"/>
        <end position="295"/>
    </location>
</feature>
<dbReference type="RefSeq" id="WP_068701009.1">
    <property type="nucleotide sequence ID" value="NZ_BDCR01000001.1"/>
</dbReference>
<organism evidence="3 4">
    <name type="scientific">Paludibacter jiangxiensis</name>
    <dbReference type="NCBI Taxonomy" id="681398"/>
    <lineage>
        <taxon>Bacteria</taxon>
        <taxon>Pseudomonadati</taxon>
        <taxon>Bacteroidota</taxon>
        <taxon>Bacteroidia</taxon>
        <taxon>Bacteroidales</taxon>
        <taxon>Paludibacteraceae</taxon>
        <taxon>Paludibacter</taxon>
    </lineage>
</organism>
<dbReference type="InterPro" id="IPR052549">
    <property type="entry name" value="SpmB"/>
</dbReference>
<evidence type="ECO:0000256" key="1">
    <source>
        <dbReference type="SAM" id="Phobius"/>
    </source>
</evidence>
<feature type="transmembrane region" description="Helical" evidence="1">
    <location>
        <begin position="41"/>
        <end position="62"/>
    </location>
</feature>
<evidence type="ECO:0000313" key="3">
    <source>
        <dbReference type="EMBL" id="GAT61445.1"/>
    </source>
</evidence>
<dbReference type="PANTHER" id="PTHR35793:SF2">
    <property type="entry name" value="INNER MEMBRANE PROTEIN YJIG"/>
    <property type="match status" value="1"/>
</dbReference>
<dbReference type="PIRSF" id="PIRSF036542">
    <property type="entry name" value="SpmA_SpmB"/>
    <property type="match status" value="1"/>
</dbReference>
<keyword evidence="1" id="KW-1133">Transmembrane helix</keyword>
<feature type="transmembrane region" description="Helical" evidence="1">
    <location>
        <begin position="352"/>
        <end position="375"/>
    </location>
</feature>
<keyword evidence="4" id="KW-1185">Reference proteome</keyword>
<dbReference type="PANTHER" id="PTHR35793">
    <property type="entry name" value="INNER MEMBRANE PROTEIN YJIG"/>
    <property type="match status" value="1"/>
</dbReference>
<feature type="domain" description="Nucleoside transporter/FeoB GTPase Gate" evidence="2">
    <location>
        <begin position="50"/>
        <end position="160"/>
    </location>
</feature>
<dbReference type="InterPro" id="IPR011415">
    <property type="entry name" value="SpmA_SpmB"/>
</dbReference>